<dbReference type="EMBL" id="JAOYFB010000038">
    <property type="protein sequence ID" value="KAK4027329.1"/>
    <property type="molecule type" value="Genomic_DNA"/>
</dbReference>
<sequence length="119" mass="12956">MDRPPVYSDCAVFIFIVSSFVRSLAVSYKWVTQALKQQECVTLSQNHGLSSLYCRKLAIYVTDFFSKSLSDVSPFIDTSGICSSVKDAASVVVDDIVVDVVLVEVEGTVGSSVFCRRGA</sequence>
<proteinExistence type="predicted"/>
<reference evidence="1 2" key="1">
    <citation type="journal article" date="2023" name="Nucleic Acids Res.">
        <title>The hologenome of Daphnia magna reveals possible DNA methylation and microbiome-mediated evolution of the host genome.</title>
        <authorList>
            <person name="Chaturvedi A."/>
            <person name="Li X."/>
            <person name="Dhandapani V."/>
            <person name="Marshall H."/>
            <person name="Kissane S."/>
            <person name="Cuenca-Cambronero M."/>
            <person name="Asole G."/>
            <person name="Calvet F."/>
            <person name="Ruiz-Romero M."/>
            <person name="Marangio P."/>
            <person name="Guigo R."/>
            <person name="Rago D."/>
            <person name="Mirbahai L."/>
            <person name="Eastwood N."/>
            <person name="Colbourne J.K."/>
            <person name="Zhou J."/>
            <person name="Mallon E."/>
            <person name="Orsini L."/>
        </authorList>
    </citation>
    <scope>NUCLEOTIDE SEQUENCE [LARGE SCALE GENOMIC DNA]</scope>
    <source>
        <strain evidence="1">LRV0_1</strain>
    </source>
</reference>
<evidence type="ECO:0000313" key="1">
    <source>
        <dbReference type="EMBL" id="KAK4027329.1"/>
    </source>
</evidence>
<organism evidence="1 2">
    <name type="scientific">Daphnia magna</name>
    <dbReference type="NCBI Taxonomy" id="35525"/>
    <lineage>
        <taxon>Eukaryota</taxon>
        <taxon>Metazoa</taxon>
        <taxon>Ecdysozoa</taxon>
        <taxon>Arthropoda</taxon>
        <taxon>Crustacea</taxon>
        <taxon>Branchiopoda</taxon>
        <taxon>Diplostraca</taxon>
        <taxon>Cladocera</taxon>
        <taxon>Anomopoda</taxon>
        <taxon>Daphniidae</taxon>
        <taxon>Daphnia</taxon>
    </lineage>
</organism>
<gene>
    <name evidence="1" type="ORF">OUZ56_016339</name>
</gene>
<keyword evidence="2" id="KW-1185">Reference proteome</keyword>
<dbReference type="Proteomes" id="UP001234178">
    <property type="component" value="Unassembled WGS sequence"/>
</dbReference>
<name>A0ABR0AQC6_9CRUS</name>
<comment type="caution">
    <text evidence="1">The sequence shown here is derived from an EMBL/GenBank/DDBJ whole genome shotgun (WGS) entry which is preliminary data.</text>
</comment>
<accession>A0ABR0AQC6</accession>
<evidence type="ECO:0000313" key="2">
    <source>
        <dbReference type="Proteomes" id="UP001234178"/>
    </source>
</evidence>
<protein>
    <submittedName>
        <fullName evidence="1">Uncharacterized protein</fullName>
    </submittedName>
</protein>